<protein>
    <recommendedName>
        <fullName evidence="4">Bacteriocin</fullName>
    </recommendedName>
</protein>
<dbReference type="GeneID" id="99731044"/>
<reference evidence="2 3" key="1">
    <citation type="submission" date="2018-06" db="EMBL/GenBank/DDBJ databases">
        <title>Genomic Encyclopedia of Type Strains, Phase III (KMG-III): the genomes of soil and plant-associated and newly described type strains.</title>
        <authorList>
            <person name="Whitman W."/>
        </authorList>
    </citation>
    <scope>NUCLEOTIDE SEQUENCE [LARGE SCALE GENOMIC DNA]</scope>
    <source>
        <strain evidence="2 3">CECT 7342</strain>
    </source>
</reference>
<evidence type="ECO:0000256" key="1">
    <source>
        <dbReference type="SAM" id="MobiDB-lite"/>
    </source>
</evidence>
<accession>A0ABX9G8I4</accession>
<evidence type="ECO:0000313" key="3">
    <source>
        <dbReference type="Proteomes" id="UP000252124"/>
    </source>
</evidence>
<evidence type="ECO:0000313" key="2">
    <source>
        <dbReference type="EMBL" id="RBP19117.1"/>
    </source>
</evidence>
<gene>
    <name evidence="2" type="ORF">DFP87_105194</name>
</gene>
<proteinExistence type="predicted"/>
<comment type="caution">
    <text evidence="2">The sequence shown here is derived from an EMBL/GenBank/DDBJ whole genome shotgun (WGS) entry which is preliminary data.</text>
</comment>
<keyword evidence="3" id="KW-1185">Reference proteome</keyword>
<dbReference type="Proteomes" id="UP000252124">
    <property type="component" value="Unassembled WGS sequence"/>
</dbReference>
<evidence type="ECO:0008006" key="4">
    <source>
        <dbReference type="Google" id="ProtNLM"/>
    </source>
</evidence>
<name>A0ABX9G8I4_9BURK</name>
<dbReference type="EMBL" id="QNRM01000005">
    <property type="protein sequence ID" value="RBP19117.1"/>
    <property type="molecule type" value="Genomic_DNA"/>
</dbReference>
<organism evidence="2 3">
    <name type="scientific">Achromobacter marplatensis</name>
    <dbReference type="NCBI Taxonomy" id="470868"/>
    <lineage>
        <taxon>Bacteria</taxon>
        <taxon>Pseudomonadati</taxon>
        <taxon>Pseudomonadota</taxon>
        <taxon>Betaproteobacteria</taxon>
        <taxon>Burkholderiales</taxon>
        <taxon>Alcaligenaceae</taxon>
        <taxon>Achromobacter</taxon>
    </lineage>
</organism>
<dbReference type="RefSeq" id="WP_088589435.1">
    <property type="nucleotide sequence ID" value="NZ_CADIJU010000005.1"/>
</dbReference>
<feature type="region of interest" description="Disordered" evidence="1">
    <location>
        <begin position="27"/>
        <end position="64"/>
    </location>
</feature>
<sequence>MQKTTQPDPSDKASDVTVQPLTAAEIQQVSGGVGPNRSPGVVARTPASQASRGAAAPGKTIYCS</sequence>